<dbReference type="EMBL" id="KB292515">
    <property type="protein sequence ID" value="ELU17382.1"/>
    <property type="molecule type" value="Genomic_DNA"/>
</dbReference>
<organism evidence="3">
    <name type="scientific">Capitella teleta</name>
    <name type="common">Polychaete worm</name>
    <dbReference type="NCBI Taxonomy" id="283909"/>
    <lineage>
        <taxon>Eukaryota</taxon>
        <taxon>Metazoa</taxon>
        <taxon>Spiralia</taxon>
        <taxon>Lophotrochozoa</taxon>
        <taxon>Annelida</taxon>
        <taxon>Polychaeta</taxon>
        <taxon>Sedentaria</taxon>
        <taxon>Scolecida</taxon>
        <taxon>Capitellidae</taxon>
        <taxon>Capitella</taxon>
    </lineage>
</organism>
<dbReference type="InterPro" id="IPR036116">
    <property type="entry name" value="FN3_sf"/>
</dbReference>
<protein>
    <recommendedName>
        <fullName evidence="2">Fibronectin type-III domain-containing protein</fullName>
    </recommendedName>
</protein>
<keyword evidence="1" id="KW-1133">Transmembrane helix</keyword>
<reference evidence="3 5" key="2">
    <citation type="journal article" date="2013" name="Nature">
        <title>Insights into bilaterian evolution from three spiralian genomes.</title>
        <authorList>
            <person name="Simakov O."/>
            <person name="Marletaz F."/>
            <person name="Cho S.J."/>
            <person name="Edsinger-Gonzales E."/>
            <person name="Havlak P."/>
            <person name="Hellsten U."/>
            <person name="Kuo D.H."/>
            <person name="Larsson T."/>
            <person name="Lv J."/>
            <person name="Arendt D."/>
            <person name="Savage R."/>
            <person name="Osoegawa K."/>
            <person name="de Jong P."/>
            <person name="Grimwood J."/>
            <person name="Chapman J.A."/>
            <person name="Shapiro H."/>
            <person name="Aerts A."/>
            <person name="Otillar R.P."/>
            <person name="Terry A.Y."/>
            <person name="Boore J.L."/>
            <person name="Grigoriev I.V."/>
            <person name="Lindberg D.R."/>
            <person name="Seaver E.C."/>
            <person name="Weisblat D.A."/>
            <person name="Putnam N.H."/>
            <person name="Rokhsar D.S."/>
        </authorList>
    </citation>
    <scope>NUCLEOTIDE SEQUENCE</scope>
    <source>
        <strain evidence="3 5">I ESC-2004</strain>
    </source>
</reference>
<dbReference type="EMBL" id="AMQN01016896">
    <property type="status" value="NOT_ANNOTATED_CDS"/>
    <property type="molecule type" value="Genomic_DNA"/>
</dbReference>
<evidence type="ECO:0000313" key="4">
    <source>
        <dbReference type="EnsemblMetazoa" id="CapteP220711"/>
    </source>
</evidence>
<evidence type="ECO:0000313" key="3">
    <source>
        <dbReference type="EMBL" id="ELU17382.1"/>
    </source>
</evidence>
<keyword evidence="1" id="KW-0472">Membrane</keyword>
<dbReference type="AlphaFoldDB" id="R7VFN1"/>
<dbReference type="HOGENOM" id="CLU_330702_0_0_1"/>
<reference evidence="5" key="1">
    <citation type="submission" date="2012-12" db="EMBL/GenBank/DDBJ databases">
        <authorList>
            <person name="Hellsten U."/>
            <person name="Grimwood J."/>
            <person name="Chapman J.A."/>
            <person name="Shapiro H."/>
            <person name="Aerts A."/>
            <person name="Otillar R.P."/>
            <person name="Terry A.Y."/>
            <person name="Boore J.L."/>
            <person name="Simakov O."/>
            <person name="Marletaz F."/>
            <person name="Cho S.-J."/>
            <person name="Edsinger-Gonzales E."/>
            <person name="Havlak P."/>
            <person name="Kuo D.-H."/>
            <person name="Larsson T."/>
            <person name="Lv J."/>
            <person name="Arendt D."/>
            <person name="Savage R."/>
            <person name="Osoegawa K."/>
            <person name="de Jong P."/>
            <person name="Lindberg D.R."/>
            <person name="Seaver E.C."/>
            <person name="Weisblat D.A."/>
            <person name="Putnam N.H."/>
            <person name="Grigoriev I.V."/>
            <person name="Rokhsar D.S."/>
        </authorList>
    </citation>
    <scope>NUCLEOTIDE SEQUENCE</scope>
    <source>
        <strain evidence="5">I ESC-2004</strain>
    </source>
</reference>
<dbReference type="PANTHER" id="PTHR46957:SF10">
    <property type="entry name" value="PROTEIN TYROSINE PHOSPHATASE, RECEPTOR TYPE, H"/>
    <property type="match status" value="1"/>
</dbReference>
<feature type="domain" description="Fibronectin type-III" evidence="2">
    <location>
        <begin position="343"/>
        <end position="439"/>
    </location>
</feature>
<dbReference type="CDD" id="cd00063">
    <property type="entry name" value="FN3"/>
    <property type="match status" value="4"/>
</dbReference>
<feature type="domain" description="Fibronectin type-III" evidence="2">
    <location>
        <begin position="153"/>
        <end position="254"/>
    </location>
</feature>
<feature type="transmembrane region" description="Helical" evidence="1">
    <location>
        <begin position="598"/>
        <end position="623"/>
    </location>
</feature>
<dbReference type="SMART" id="SM00060">
    <property type="entry name" value="FN3"/>
    <property type="match status" value="3"/>
</dbReference>
<dbReference type="EMBL" id="AMQN01016895">
    <property type="status" value="NOT_ANNOTATED_CDS"/>
    <property type="molecule type" value="Genomic_DNA"/>
</dbReference>
<sequence length="717" mass="79516">MSFTWSPPANPGKIDYYEYFITISGATTPEIERSGKIAEYYHQLSAGKTYIIEVRAVTNNQRGLPASLTFTMIPNDPGNVREMERGQSYLKIEFDAPWGTYDGFEVTWVAKGSGPSSVADFLVTSYNDDSITVEWEKPTGTTVNGFTISIDPPPSEPKRVLSLSANYVSTDSISFSWEVDQSSSQDNFKITYEVTGSGTEWTRERTFTQGQLQYSYLIEGLSAGSTYSISVSAKKSSVQSDPVEITQTIQPKSVRELKAAVIPSGISLSWLPGFDSTQNSYRYQYQGRNVKLNIVPWVVINSESVDLQNLFPGEQYQFYVDAISNDQYSPYNQSTLATTYPLPPTDLTVDRTATTVSSVRVQWKDDLTHSYITSWDIKIADRGTDNIRTIGSTYERTNLDYEIPNLTAGKNYTVYVYGKSGNQRSRDASTVDVTATVPNCVTRPGAVYTTVYGGMQDKEPLRFIDKLSEKYIVEKLGGKIVRTNTANQPPWSQVREQLPMPPYFAVNRCPDLFAGDNKCWLTSRRKRNVVEPGARVQFTVGGDMNCGIGDESYCNGPVQPESTYYVAVVGYTENGLHAVGPFSDPIRTGMVDSKGVNIVAVVIGVVLGTFLLIFIAISLFLFLRKKRASRQDEVVQRPNQEGVAPFDSDPTGAYEKIDQTSFCKESGPLYENGLPPLPTSATSPDSAYEAIDVNDSKYNNNGGDDIYNEITDITHKP</sequence>
<dbReference type="Pfam" id="PF00041">
    <property type="entry name" value="fn3"/>
    <property type="match status" value="3"/>
</dbReference>
<dbReference type="STRING" id="283909.R7VFN1"/>
<proteinExistence type="predicted"/>
<dbReference type="InterPro" id="IPR050713">
    <property type="entry name" value="RTP_Phos/Ushers"/>
</dbReference>
<dbReference type="Proteomes" id="UP000014760">
    <property type="component" value="Unassembled WGS sequence"/>
</dbReference>
<dbReference type="InterPro" id="IPR013783">
    <property type="entry name" value="Ig-like_fold"/>
</dbReference>
<evidence type="ECO:0000256" key="1">
    <source>
        <dbReference type="SAM" id="Phobius"/>
    </source>
</evidence>
<gene>
    <name evidence="3" type="ORF">CAPTEDRAFT_220711</name>
</gene>
<dbReference type="OrthoDB" id="6277409at2759"/>
<accession>R7VFN1</accession>
<dbReference type="Gene3D" id="2.60.40.10">
    <property type="entry name" value="Immunoglobulins"/>
    <property type="match status" value="4"/>
</dbReference>
<dbReference type="EnsemblMetazoa" id="CapteT220711">
    <property type="protein sequence ID" value="CapteP220711"/>
    <property type="gene ID" value="CapteG220711"/>
</dbReference>
<dbReference type="InterPro" id="IPR003961">
    <property type="entry name" value="FN3_dom"/>
</dbReference>
<dbReference type="OMA" id="WANVINQ"/>
<evidence type="ECO:0000313" key="5">
    <source>
        <dbReference type="Proteomes" id="UP000014760"/>
    </source>
</evidence>
<dbReference type="SUPFAM" id="SSF49265">
    <property type="entry name" value="Fibronectin type III"/>
    <property type="match status" value="3"/>
</dbReference>
<reference evidence="4" key="3">
    <citation type="submission" date="2015-06" db="UniProtKB">
        <authorList>
            <consortium name="EnsemblMetazoa"/>
        </authorList>
    </citation>
    <scope>IDENTIFICATION</scope>
</reference>
<name>R7VFN1_CAPTE</name>
<dbReference type="PANTHER" id="PTHR46957">
    <property type="entry name" value="CYTOKINE RECEPTOR"/>
    <property type="match status" value="1"/>
</dbReference>
<dbReference type="GO" id="GO:0043235">
    <property type="term" value="C:receptor complex"/>
    <property type="evidence" value="ECO:0007669"/>
    <property type="project" value="TreeGrafter"/>
</dbReference>
<evidence type="ECO:0000259" key="2">
    <source>
        <dbReference type="PROSITE" id="PS50853"/>
    </source>
</evidence>
<dbReference type="PROSITE" id="PS50853">
    <property type="entry name" value="FN3"/>
    <property type="match status" value="2"/>
</dbReference>
<keyword evidence="5" id="KW-1185">Reference proteome</keyword>
<keyword evidence="1" id="KW-0812">Transmembrane</keyword>